<dbReference type="GO" id="GO:0042274">
    <property type="term" value="P:ribosomal small subunit biogenesis"/>
    <property type="evidence" value="ECO:0007669"/>
    <property type="project" value="UniProtKB-UniRule"/>
</dbReference>
<dbReference type="Gene3D" id="2.30.30.240">
    <property type="entry name" value="PRC-barrel domain"/>
    <property type="match status" value="1"/>
</dbReference>
<keyword evidence="1 5" id="KW-0963">Cytoplasm</keyword>
<evidence type="ECO:0000256" key="1">
    <source>
        <dbReference type="ARBA" id="ARBA00022490"/>
    </source>
</evidence>
<evidence type="ECO:0000259" key="6">
    <source>
        <dbReference type="Pfam" id="PF01782"/>
    </source>
</evidence>
<evidence type="ECO:0000256" key="2">
    <source>
        <dbReference type="ARBA" id="ARBA00022517"/>
    </source>
</evidence>
<dbReference type="GO" id="GO:0043022">
    <property type="term" value="F:ribosome binding"/>
    <property type="evidence" value="ECO:0007669"/>
    <property type="project" value="InterPro"/>
</dbReference>
<gene>
    <name evidence="5 8" type="primary">rimM</name>
    <name evidence="8" type="ORF">ENL71_09865</name>
</gene>
<feature type="domain" description="PRC-barrel" evidence="7">
    <location>
        <begin position="94"/>
        <end position="168"/>
    </location>
</feature>
<dbReference type="Gene3D" id="2.40.30.60">
    <property type="entry name" value="RimM"/>
    <property type="match status" value="1"/>
</dbReference>
<dbReference type="EMBL" id="DRUZ01000113">
    <property type="protein sequence ID" value="HHS02758.1"/>
    <property type="molecule type" value="Genomic_DNA"/>
</dbReference>
<keyword evidence="2 5" id="KW-0690">Ribosome biogenesis</keyword>
<dbReference type="InterPro" id="IPR036976">
    <property type="entry name" value="RimM_N_sf"/>
</dbReference>
<dbReference type="GO" id="GO:0006364">
    <property type="term" value="P:rRNA processing"/>
    <property type="evidence" value="ECO:0007669"/>
    <property type="project" value="UniProtKB-UniRule"/>
</dbReference>
<dbReference type="InterPro" id="IPR011033">
    <property type="entry name" value="PRC_barrel-like_sf"/>
</dbReference>
<name>A0A7C5Z9S6_9FIRM</name>
<evidence type="ECO:0000256" key="4">
    <source>
        <dbReference type="ARBA" id="ARBA00023186"/>
    </source>
</evidence>
<keyword evidence="3 5" id="KW-0698">rRNA processing</keyword>
<dbReference type="HAMAP" id="MF_00014">
    <property type="entry name" value="Ribosome_mat_RimM"/>
    <property type="match status" value="1"/>
</dbReference>
<comment type="domain">
    <text evidence="5">The PRC barrel domain binds ribosomal protein uS19.</text>
</comment>
<dbReference type="InterPro" id="IPR009000">
    <property type="entry name" value="Transl_B-barrel_sf"/>
</dbReference>
<dbReference type="InterPro" id="IPR011961">
    <property type="entry name" value="RimM"/>
</dbReference>
<dbReference type="InterPro" id="IPR002676">
    <property type="entry name" value="RimM_N"/>
</dbReference>
<sequence length="169" mass="19612">MYNYLQVGKIVNTFGLKGEVKVIPLTDEVDRFSELEYVLLEDNLSTKLTIERYRVKDNIVIIKFKEISSIDEAQKLKNRYIVIERERAKKLPKDTYFICDIIGLEVYDLDGRKLGRIKDVLKTGSNDVYICDSYIGKKDILIPALKDIVKEVNIEEGYMKIRIVEGLLD</sequence>
<evidence type="ECO:0000313" key="8">
    <source>
        <dbReference type="EMBL" id="HHS02758.1"/>
    </source>
</evidence>
<proteinExistence type="inferred from homology"/>
<accession>A0A7C5Z9S6</accession>
<keyword evidence="4 5" id="KW-0143">Chaperone</keyword>
<dbReference type="Pfam" id="PF05239">
    <property type="entry name" value="PRC"/>
    <property type="match status" value="1"/>
</dbReference>
<protein>
    <recommendedName>
        <fullName evidence="5">Ribosome maturation factor RimM</fullName>
    </recommendedName>
</protein>
<comment type="function">
    <text evidence="5">An accessory protein needed during the final step in the assembly of 30S ribosomal subunit, possibly for assembly of the head region. Essential for efficient processing of 16S rRNA. May be needed both before and after RbfA during the maturation of 16S rRNA. It has affinity for free ribosomal 30S subunits but not for 70S ribosomes.</text>
</comment>
<comment type="subunit">
    <text evidence="5">Binds ribosomal protein uS19.</text>
</comment>
<dbReference type="GO" id="GO:0005737">
    <property type="term" value="C:cytoplasm"/>
    <property type="evidence" value="ECO:0007669"/>
    <property type="project" value="UniProtKB-SubCell"/>
</dbReference>
<reference evidence="8" key="1">
    <citation type="journal article" date="2020" name="mSystems">
        <title>Genome- and Community-Level Interaction Insights into Carbon Utilization and Element Cycling Functions of Hydrothermarchaeota in Hydrothermal Sediment.</title>
        <authorList>
            <person name="Zhou Z."/>
            <person name="Liu Y."/>
            <person name="Xu W."/>
            <person name="Pan J."/>
            <person name="Luo Z.H."/>
            <person name="Li M."/>
        </authorList>
    </citation>
    <scope>NUCLEOTIDE SEQUENCE [LARGE SCALE GENOMIC DNA]</scope>
    <source>
        <strain evidence="8">SpSt-102</strain>
    </source>
</reference>
<comment type="caution">
    <text evidence="8">The sequence shown here is derived from an EMBL/GenBank/DDBJ whole genome shotgun (WGS) entry which is preliminary data.</text>
</comment>
<evidence type="ECO:0000256" key="3">
    <source>
        <dbReference type="ARBA" id="ARBA00022552"/>
    </source>
</evidence>
<comment type="subcellular location">
    <subcellularLocation>
        <location evidence="5">Cytoplasm</location>
    </subcellularLocation>
</comment>
<dbReference type="GO" id="GO:0005840">
    <property type="term" value="C:ribosome"/>
    <property type="evidence" value="ECO:0007669"/>
    <property type="project" value="InterPro"/>
</dbReference>
<dbReference type="AlphaFoldDB" id="A0A7C5Z9S6"/>
<feature type="domain" description="RimM N-terminal" evidence="6">
    <location>
        <begin position="6"/>
        <end position="86"/>
    </location>
</feature>
<evidence type="ECO:0000259" key="7">
    <source>
        <dbReference type="Pfam" id="PF05239"/>
    </source>
</evidence>
<organism evidence="8">
    <name type="scientific">Caldicellulosiruptor owensensis</name>
    <dbReference type="NCBI Taxonomy" id="55205"/>
    <lineage>
        <taxon>Bacteria</taxon>
        <taxon>Bacillati</taxon>
        <taxon>Bacillota</taxon>
        <taxon>Bacillota incertae sedis</taxon>
        <taxon>Caldicellulosiruptorales</taxon>
        <taxon>Caldicellulosiruptoraceae</taxon>
        <taxon>Caldicellulosiruptor</taxon>
    </lineage>
</organism>
<dbReference type="SUPFAM" id="SSF50346">
    <property type="entry name" value="PRC-barrel domain"/>
    <property type="match status" value="1"/>
</dbReference>
<dbReference type="NCBIfam" id="TIGR02273">
    <property type="entry name" value="16S_RimM"/>
    <property type="match status" value="1"/>
</dbReference>
<dbReference type="PANTHER" id="PTHR33692:SF1">
    <property type="entry name" value="RIBOSOME MATURATION FACTOR RIMM"/>
    <property type="match status" value="1"/>
</dbReference>
<dbReference type="PANTHER" id="PTHR33692">
    <property type="entry name" value="RIBOSOME MATURATION FACTOR RIMM"/>
    <property type="match status" value="1"/>
</dbReference>
<dbReference type="InterPro" id="IPR027275">
    <property type="entry name" value="PRC-brl_dom"/>
</dbReference>
<evidence type="ECO:0000256" key="5">
    <source>
        <dbReference type="HAMAP-Rule" id="MF_00014"/>
    </source>
</evidence>
<dbReference type="Pfam" id="PF01782">
    <property type="entry name" value="RimM"/>
    <property type="match status" value="1"/>
</dbReference>
<comment type="similarity">
    <text evidence="5">Belongs to the RimM family.</text>
</comment>
<dbReference type="SUPFAM" id="SSF50447">
    <property type="entry name" value="Translation proteins"/>
    <property type="match status" value="1"/>
</dbReference>